<organism evidence="1 2">
    <name type="scientific">Candidatus Nitrosymbiomonas proteolyticus</name>
    <dbReference type="NCBI Taxonomy" id="2608984"/>
    <lineage>
        <taxon>Bacteria</taxon>
        <taxon>Bacillati</taxon>
        <taxon>Armatimonadota</taxon>
        <taxon>Armatimonadota incertae sedis</taxon>
        <taxon>Candidatus Nitrosymbiomonas</taxon>
    </lineage>
</organism>
<dbReference type="EMBL" id="AP021858">
    <property type="protein sequence ID" value="BBO22657.1"/>
    <property type="molecule type" value="Genomic_DNA"/>
</dbReference>
<accession>A0A809S273</accession>
<name>A0A809S273_9BACT</name>
<gene>
    <name evidence="1" type="ORF">NPRO_02520</name>
</gene>
<reference evidence="1" key="1">
    <citation type="journal article" name="DNA Res.">
        <title>The physiological potential of anammox bacteria as revealed by their core genome structure.</title>
        <authorList>
            <person name="Okubo T."/>
            <person name="Toyoda A."/>
            <person name="Fukuhara K."/>
            <person name="Uchiyama I."/>
            <person name="Harigaya Y."/>
            <person name="Kuroiwa M."/>
            <person name="Suzuki T."/>
            <person name="Murakami Y."/>
            <person name="Suwa Y."/>
            <person name="Takami H."/>
        </authorList>
    </citation>
    <scope>NUCLEOTIDE SEQUENCE</scope>
    <source>
        <strain evidence="1">317325-2</strain>
    </source>
</reference>
<evidence type="ECO:0000313" key="1">
    <source>
        <dbReference type="EMBL" id="BBO22657.1"/>
    </source>
</evidence>
<dbReference type="KEGG" id="npy:NPRO_02520"/>
<sequence>MPFRSLGSALPTLHHFTEHWTQVEAESPGMTVRGVDLATWEQAFGTLRALYEDAIHKDSHWQIAIGDRDVRREAMREHLRLFRSEFPTKAKKTPLWQLVPKLPRAYAQQPEILTALRDCARVWNVYNQHSTGPNTSAKALVLSDGTTLERFCQGFSNLRNAYQNVLEAERRAMGARESRDRMLLRAAEYMRYYDKAVVVHLGPDHPLNASIPELCPPECELPCPELECAWDEQADKAKLTWAYEGEEIDHFELRYHAGPRYAAAGEHSCQKIDPGLREFHTRFCLLATGSIALYKLYAVAKDGRESASHSVRVIRP</sequence>
<dbReference type="Proteomes" id="UP000662873">
    <property type="component" value="Chromosome"/>
</dbReference>
<evidence type="ECO:0000313" key="2">
    <source>
        <dbReference type="Proteomes" id="UP000662873"/>
    </source>
</evidence>
<proteinExistence type="predicted"/>
<protein>
    <submittedName>
        <fullName evidence="1">Uncharacterized protein</fullName>
    </submittedName>
</protein>
<dbReference type="AlphaFoldDB" id="A0A809S273"/>